<sequence>MKSSLLPLAIGLLSTFALLIAGFFFGVQPGQGWLSHLAFGFGDYAFPYARHAGLIGIGESQHHWFVLCFSGILWMCVFTGIAYLCRKRA</sequence>
<proteinExistence type="predicted"/>
<dbReference type="RefSeq" id="WP_377322811.1">
    <property type="nucleotide sequence ID" value="NZ_JBHSNF010000006.1"/>
</dbReference>
<keyword evidence="1" id="KW-1133">Transmembrane helix</keyword>
<dbReference type="Proteomes" id="UP001596114">
    <property type="component" value="Unassembled WGS sequence"/>
</dbReference>
<comment type="caution">
    <text evidence="2">The sequence shown here is derived from an EMBL/GenBank/DDBJ whole genome shotgun (WGS) entry which is preliminary data.</text>
</comment>
<feature type="transmembrane region" description="Helical" evidence="1">
    <location>
        <begin position="64"/>
        <end position="85"/>
    </location>
</feature>
<accession>A0ABW0QTG6</accession>
<evidence type="ECO:0000313" key="2">
    <source>
        <dbReference type="EMBL" id="MFC5527831.1"/>
    </source>
</evidence>
<protein>
    <submittedName>
        <fullName evidence="2">Uncharacterized protein</fullName>
    </submittedName>
</protein>
<evidence type="ECO:0000256" key="1">
    <source>
        <dbReference type="SAM" id="Phobius"/>
    </source>
</evidence>
<gene>
    <name evidence="2" type="ORF">ACFPPA_18955</name>
</gene>
<keyword evidence="3" id="KW-1185">Reference proteome</keyword>
<reference evidence="3" key="1">
    <citation type="journal article" date="2019" name="Int. J. Syst. Evol. Microbiol.">
        <title>The Global Catalogue of Microorganisms (GCM) 10K type strain sequencing project: providing services to taxonomists for standard genome sequencing and annotation.</title>
        <authorList>
            <consortium name="The Broad Institute Genomics Platform"/>
            <consortium name="The Broad Institute Genome Sequencing Center for Infectious Disease"/>
            <person name="Wu L."/>
            <person name="Ma J."/>
        </authorList>
    </citation>
    <scope>NUCLEOTIDE SEQUENCE [LARGE SCALE GENOMIC DNA]</scope>
    <source>
        <strain evidence="3">CGMCC 1.16619</strain>
    </source>
</reference>
<keyword evidence="1" id="KW-0812">Transmembrane</keyword>
<keyword evidence="1" id="KW-0472">Membrane</keyword>
<evidence type="ECO:0000313" key="3">
    <source>
        <dbReference type="Proteomes" id="UP001596114"/>
    </source>
</evidence>
<dbReference type="EMBL" id="JBHSNF010000006">
    <property type="protein sequence ID" value="MFC5527831.1"/>
    <property type="molecule type" value="Genomic_DNA"/>
</dbReference>
<organism evidence="2 3">
    <name type="scientific">Rhodanobacter ginsengisoli</name>
    <dbReference type="NCBI Taxonomy" id="418646"/>
    <lineage>
        <taxon>Bacteria</taxon>
        <taxon>Pseudomonadati</taxon>
        <taxon>Pseudomonadota</taxon>
        <taxon>Gammaproteobacteria</taxon>
        <taxon>Lysobacterales</taxon>
        <taxon>Rhodanobacteraceae</taxon>
        <taxon>Rhodanobacter</taxon>
    </lineage>
</organism>
<name>A0ABW0QTG6_9GAMM</name>